<gene>
    <name evidence="1" type="ORF">Pth03_37060</name>
</gene>
<keyword evidence="2" id="KW-1185">Reference proteome</keyword>
<proteinExistence type="predicted"/>
<comment type="caution">
    <text evidence="1">The sequence shown here is derived from an EMBL/GenBank/DDBJ whole genome shotgun (WGS) entry which is preliminary data.</text>
</comment>
<organism evidence="1 2">
    <name type="scientific">Planotetraspora thailandica</name>
    <dbReference type="NCBI Taxonomy" id="487172"/>
    <lineage>
        <taxon>Bacteria</taxon>
        <taxon>Bacillati</taxon>
        <taxon>Actinomycetota</taxon>
        <taxon>Actinomycetes</taxon>
        <taxon>Streptosporangiales</taxon>
        <taxon>Streptosporangiaceae</taxon>
        <taxon>Planotetraspora</taxon>
    </lineage>
</organism>
<dbReference type="RefSeq" id="WP_203945513.1">
    <property type="nucleotide sequence ID" value="NZ_BOOR01000025.1"/>
</dbReference>
<sequence>MVRADLVRTATALLFSLALVSGCGSDVVDSSGSRSAANRPTHSTIQRDKKPILERFPKLGNVTDIEWDEVPLGSASSRIPGPTDYRVSGVAHFAKEDVRRLQQDYDWAPAKKPPAVVESIAPFVPKGAAWKVNKEFTSEVTGDIYTARFHFDPQGGMIVFDIEIS</sequence>
<dbReference type="EMBL" id="BOOR01000025">
    <property type="protein sequence ID" value="GII55317.1"/>
    <property type="molecule type" value="Genomic_DNA"/>
</dbReference>
<dbReference type="Proteomes" id="UP000605992">
    <property type="component" value="Unassembled WGS sequence"/>
</dbReference>
<dbReference type="AlphaFoldDB" id="A0A8J3V4C2"/>
<reference evidence="1" key="1">
    <citation type="submission" date="2021-01" db="EMBL/GenBank/DDBJ databases">
        <title>Whole genome shotgun sequence of Planotetraspora thailandica NBRC 104271.</title>
        <authorList>
            <person name="Komaki H."/>
            <person name="Tamura T."/>
        </authorList>
    </citation>
    <scope>NUCLEOTIDE SEQUENCE</scope>
    <source>
        <strain evidence="1">NBRC 104271</strain>
    </source>
</reference>
<accession>A0A8J3V4C2</accession>
<evidence type="ECO:0008006" key="3">
    <source>
        <dbReference type="Google" id="ProtNLM"/>
    </source>
</evidence>
<dbReference type="PROSITE" id="PS51257">
    <property type="entry name" value="PROKAR_LIPOPROTEIN"/>
    <property type="match status" value="1"/>
</dbReference>
<evidence type="ECO:0000313" key="1">
    <source>
        <dbReference type="EMBL" id="GII55317.1"/>
    </source>
</evidence>
<evidence type="ECO:0000313" key="2">
    <source>
        <dbReference type="Proteomes" id="UP000605992"/>
    </source>
</evidence>
<protein>
    <recommendedName>
        <fullName evidence="3">Lipoprotein</fullName>
    </recommendedName>
</protein>
<name>A0A8J3V4C2_9ACTN</name>